<dbReference type="EMBL" id="UINC01038223">
    <property type="protein sequence ID" value="SVB34916.1"/>
    <property type="molecule type" value="Genomic_DNA"/>
</dbReference>
<dbReference type="PANTHER" id="PTHR40469">
    <property type="entry name" value="SECRETED GLYCOSYL HYDROLASE"/>
    <property type="match status" value="1"/>
</dbReference>
<dbReference type="InterPro" id="IPR029010">
    <property type="entry name" value="ThuA-like"/>
</dbReference>
<organism evidence="2">
    <name type="scientific">marine metagenome</name>
    <dbReference type="NCBI Taxonomy" id="408172"/>
    <lineage>
        <taxon>unclassified sequences</taxon>
        <taxon>metagenomes</taxon>
        <taxon>ecological metagenomes</taxon>
    </lineage>
</organism>
<evidence type="ECO:0000313" key="2">
    <source>
        <dbReference type="EMBL" id="SVB34916.1"/>
    </source>
</evidence>
<gene>
    <name evidence="2" type="ORF">METZ01_LOCUS187770</name>
</gene>
<evidence type="ECO:0000259" key="1">
    <source>
        <dbReference type="Pfam" id="PF06283"/>
    </source>
</evidence>
<proteinExistence type="predicted"/>
<dbReference type="SUPFAM" id="SSF52317">
    <property type="entry name" value="Class I glutamine amidotransferase-like"/>
    <property type="match status" value="1"/>
</dbReference>
<dbReference type="Gene3D" id="3.40.50.880">
    <property type="match status" value="1"/>
</dbReference>
<dbReference type="Pfam" id="PF06283">
    <property type="entry name" value="ThuA"/>
    <property type="match status" value="1"/>
</dbReference>
<dbReference type="InterPro" id="IPR029062">
    <property type="entry name" value="Class_I_gatase-like"/>
</dbReference>
<dbReference type="AlphaFoldDB" id="A0A382D8U6"/>
<feature type="domain" description="ThuA-like" evidence="1">
    <location>
        <begin position="7"/>
        <end position="224"/>
    </location>
</feature>
<sequence length="232" mass="26006">MKLVKTLLLTGENNHDWKRSAPYCKNLLEESKKFEVDLTTDPSVSLTDKDKLSDYNLFFVDYNGPQWVDPAKENFINAIRNGTNVCILHASNNAFDGWVEYEEICALMWRTGAGHGKYHKFDVEVTDPDHPITKGLPLVFKDHPDELYHGLSHMHNTDYHVLATAFSSIDSGGTGQEEPMVLVKNYGDGRIFHLILGHVGGGGGMDTFENRDFQTLLLRGCEWAATGDCALN</sequence>
<reference evidence="2" key="1">
    <citation type="submission" date="2018-05" db="EMBL/GenBank/DDBJ databases">
        <authorList>
            <person name="Lanie J.A."/>
            <person name="Ng W.-L."/>
            <person name="Kazmierczak K.M."/>
            <person name="Andrzejewski T.M."/>
            <person name="Davidsen T.M."/>
            <person name="Wayne K.J."/>
            <person name="Tettelin H."/>
            <person name="Glass J.I."/>
            <person name="Rusch D."/>
            <person name="Podicherti R."/>
            <person name="Tsui H.-C.T."/>
            <person name="Winkler M.E."/>
        </authorList>
    </citation>
    <scope>NUCLEOTIDE SEQUENCE</scope>
</reference>
<name>A0A382D8U6_9ZZZZ</name>
<accession>A0A382D8U6</accession>
<dbReference type="PANTHER" id="PTHR40469:SF2">
    <property type="entry name" value="GALACTOSE-BINDING DOMAIN-LIKE SUPERFAMILY PROTEIN"/>
    <property type="match status" value="1"/>
</dbReference>
<protein>
    <recommendedName>
        <fullName evidence="1">ThuA-like domain-containing protein</fullName>
    </recommendedName>
</protein>